<dbReference type="Gene3D" id="3.30.200.20">
    <property type="entry name" value="Phosphorylase Kinase, domain 1"/>
    <property type="match status" value="1"/>
</dbReference>
<organism evidence="11 12">
    <name type="scientific">Mycolicibacterium hodleri</name>
    <dbReference type="NCBI Taxonomy" id="49897"/>
    <lineage>
        <taxon>Bacteria</taxon>
        <taxon>Bacillati</taxon>
        <taxon>Actinomycetota</taxon>
        <taxon>Actinomycetes</taxon>
        <taxon>Mycobacteriales</taxon>
        <taxon>Mycobacteriaceae</taxon>
        <taxon>Mycolicibacterium</taxon>
    </lineage>
</organism>
<dbReference type="PROSITE" id="PS50011">
    <property type="entry name" value="PROTEIN_KINASE_DOM"/>
    <property type="match status" value="1"/>
</dbReference>
<evidence type="ECO:0000256" key="5">
    <source>
        <dbReference type="ARBA" id="ARBA00022777"/>
    </source>
</evidence>
<dbReference type="SUPFAM" id="SSF48452">
    <property type="entry name" value="TPR-like"/>
    <property type="match status" value="1"/>
</dbReference>
<evidence type="ECO:0000256" key="7">
    <source>
        <dbReference type="ARBA" id="ARBA00047899"/>
    </source>
</evidence>
<evidence type="ECO:0000256" key="4">
    <source>
        <dbReference type="ARBA" id="ARBA00022741"/>
    </source>
</evidence>
<gene>
    <name evidence="11" type="ORF">EAH80_18225</name>
</gene>
<dbReference type="EMBL" id="RCZG01000007">
    <property type="protein sequence ID" value="TPG32742.1"/>
    <property type="molecule type" value="Genomic_DNA"/>
</dbReference>
<dbReference type="FunFam" id="3.30.200.20:FF:000205">
    <property type="entry name" value="Serine/threonine protein kinase"/>
    <property type="match status" value="1"/>
</dbReference>
<dbReference type="Pfam" id="PF16918">
    <property type="entry name" value="PknG_TPR"/>
    <property type="match status" value="1"/>
</dbReference>
<keyword evidence="4" id="KW-0547">Nucleotide-binding</keyword>
<evidence type="ECO:0000256" key="1">
    <source>
        <dbReference type="ARBA" id="ARBA00012513"/>
    </source>
</evidence>
<dbReference type="Pfam" id="PF16919">
    <property type="entry name" value="PknG_rubred"/>
    <property type="match status" value="1"/>
</dbReference>
<evidence type="ECO:0000313" key="11">
    <source>
        <dbReference type="EMBL" id="TPG32742.1"/>
    </source>
</evidence>
<name>A0A502E7A9_9MYCO</name>
<evidence type="ECO:0000313" key="12">
    <source>
        <dbReference type="Proteomes" id="UP000320095"/>
    </source>
</evidence>
<feature type="domain" description="Protein kinase" evidence="10">
    <location>
        <begin position="149"/>
        <end position="405"/>
    </location>
</feature>
<dbReference type="PANTHER" id="PTHR24363">
    <property type="entry name" value="SERINE/THREONINE PROTEIN KINASE"/>
    <property type="match status" value="1"/>
</dbReference>
<accession>A0A502E7A9</accession>
<evidence type="ECO:0000259" key="10">
    <source>
        <dbReference type="PROSITE" id="PS50011"/>
    </source>
</evidence>
<reference evidence="11 12" key="1">
    <citation type="journal article" date="2019" name="Environ. Microbiol.">
        <title>Species interactions and distinct microbial communities in high Arctic permafrost affected cryosols are associated with the CH4 and CO2 gas fluxes.</title>
        <authorList>
            <person name="Altshuler I."/>
            <person name="Hamel J."/>
            <person name="Turney S."/>
            <person name="Magnuson E."/>
            <person name="Levesque R."/>
            <person name="Greer C."/>
            <person name="Whyte L.G."/>
        </authorList>
    </citation>
    <scope>NUCLEOTIDE SEQUENCE [LARGE SCALE GENOMIC DNA]</scope>
    <source>
        <strain evidence="11 12">S5.20</strain>
    </source>
</reference>
<evidence type="ECO:0000256" key="3">
    <source>
        <dbReference type="ARBA" id="ARBA00022679"/>
    </source>
</evidence>
<protein>
    <recommendedName>
        <fullName evidence="1">non-specific serine/threonine protein kinase</fullName>
        <ecNumber evidence="1">2.7.11.1</ecNumber>
    </recommendedName>
</protein>
<dbReference type="Proteomes" id="UP000320095">
    <property type="component" value="Unassembled WGS sequence"/>
</dbReference>
<dbReference type="GO" id="GO:0005524">
    <property type="term" value="F:ATP binding"/>
    <property type="evidence" value="ECO:0007669"/>
    <property type="project" value="UniProtKB-KW"/>
</dbReference>
<keyword evidence="6" id="KW-0067">ATP-binding</keyword>
<dbReference type="GO" id="GO:0004674">
    <property type="term" value="F:protein serine/threonine kinase activity"/>
    <property type="evidence" value="ECO:0007669"/>
    <property type="project" value="UniProtKB-KW"/>
</dbReference>
<evidence type="ECO:0000256" key="9">
    <source>
        <dbReference type="SAM" id="MobiDB-lite"/>
    </source>
</evidence>
<evidence type="ECO:0000256" key="6">
    <source>
        <dbReference type="ARBA" id="ARBA00022840"/>
    </source>
</evidence>
<keyword evidence="2 11" id="KW-0723">Serine/threonine-protein kinase</keyword>
<sequence>MTCAEPGCGGTVVDGYCDVCGTAPPPPGSTPTPPPATAAARATAASRPTARSAGTARTGSSRSSSTRGRLGAGVITMPRIPKGDPAAAILTDPKVPEGSRFCGNTDCGKPVGRSGDGNPGRVEGFCTQCGTRYSFIPKLSRGDLVGGQYEVQGAIAHGGLGWIYLAVDRNVHNRWVVLKGLINSTDADAMAAAAAEVLTLSEVEHPNIVRIYNFVEHLDVGATAPVGYIVMEYVGGTSLKQIRKARNGPLPPDQAVAYLVEIAPAVAYLHSQGLAYCDFKPDNVMQTDEQLKLIDLGAVIAMDDEESAIFGTAGYQAPEIARTGPTVASDVYTVGRTLAVLVMDVPQEHGRFVDQLPGPDTEPVLAKYESLYRAILRATDADPLRRFSSIEEMADQLTGVLHEIASADSNIAWPRMSTYFSPQREVYGAGRDVAVKPSRVIAALPVPVVDPTDSGAALLATTSGTPPAQLEHALDLARGGENQGKSTSVEIPLRLVRASLELGAVEEARARLAELESVIQGDWRLQWYSGQCALLEGEFDQAAADFDIVLATLPGELAPKLAIAATAELRDARDDALRYYEMVWRTDRSYVSAAFGLARQRERAGDRAGAVTALDQIPSASAYFTDAGSAAIEILLEGRTSDNLDEQTLLDVDRRAGALTLESTAKRATVRLRVLGAALGWLQAGHQTKTPRLLGTDFNESGVRTGMERCYRELAHQTPQMWERIALVEKANEIRPRTRV</sequence>
<dbReference type="Gene3D" id="1.10.510.10">
    <property type="entry name" value="Transferase(Phosphotransferase) domain 1"/>
    <property type="match status" value="1"/>
</dbReference>
<dbReference type="OrthoDB" id="137117at2"/>
<proteinExistence type="predicted"/>
<comment type="caution">
    <text evidence="11">The sequence shown here is derived from an EMBL/GenBank/DDBJ whole genome shotgun (WGS) entry which is preliminary data.</text>
</comment>
<dbReference type="EC" id="2.7.11.1" evidence="1"/>
<dbReference type="InterPro" id="IPR011009">
    <property type="entry name" value="Kinase-like_dom_sf"/>
</dbReference>
<feature type="compositionally biased region" description="Pro residues" evidence="9">
    <location>
        <begin position="26"/>
        <end position="36"/>
    </location>
</feature>
<comment type="catalytic activity">
    <reaction evidence="8">
        <text>L-seryl-[protein] + ATP = O-phospho-L-seryl-[protein] + ADP + H(+)</text>
        <dbReference type="Rhea" id="RHEA:17989"/>
        <dbReference type="Rhea" id="RHEA-COMP:9863"/>
        <dbReference type="Rhea" id="RHEA-COMP:11604"/>
        <dbReference type="ChEBI" id="CHEBI:15378"/>
        <dbReference type="ChEBI" id="CHEBI:29999"/>
        <dbReference type="ChEBI" id="CHEBI:30616"/>
        <dbReference type="ChEBI" id="CHEBI:83421"/>
        <dbReference type="ChEBI" id="CHEBI:456216"/>
        <dbReference type="EC" id="2.7.11.1"/>
    </reaction>
</comment>
<comment type="catalytic activity">
    <reaction evidence="7">
        <text>L-threonyl-[protein] + ATP = O-phospho-L-threonyl-[protein] + ADP + H(+)</text>
        <dbReference type="Rhea" id="RHEA:46608"/>
        <dbReference type="Rhea" id="RHEA-COMP:11060"/>
        <dbReference type="Rhea" id="RHEA-COMP:11605"/>
        <dbReference type="ChEBI" id="CHEBI:15378"/>
        <dbReference type="ChEBI" id="CHEBI:30013"/>
        <dbReference type="ChEBI" id="CHEBI:30616"/>
        <dbReference type="ChEBI" id="CHEBI:61977"/>
        <dbReference type="ChEBI" id="CHEBI:456216"/>
        <dbReference type="EC" id="2.7.11.1"/>
    </reaction>
</comment>
<dbReference type="InterPro" id="IPR000719">
    <property type="entry name" value="Prot_kinase_dom"/>
</dbReference>
<evidence type="ECO:0000256" key="8">
    <source>
        <dbReference type="ARBA" id="ARBA00048679"/>
    </source>
</evidence>
<dbReference type="InterPro" id="IPR031634">
    <property type="entry name" value="PknG_rubred"/>
</dbReference>
<dbReference type="InterPro" id="IPR031636">
    <property type="entry name" value="PknG_TPR"/>
</dbReference>
<dbReference type="Pfam" id="PF00069">
    <property type="entry name" value="Pkinase"/>
    <property type="match status" value="1"/>
</dbReference>
<keyword evidence="3" id="KW-0808">Transferase</keyword>
<dbReference type="InterPro" id="IPR011990">
    <property type="entry name" value="TPR-like_helical_dom_sf"/>
</dbReference>
<dbReference type="RefSeq" id="WP_140693835.1">
    <property type="nucleotide sequence ID" value="NZ_RCZG01000007.1"/>
</dbReference>
<dbReference type="FunFam" id="1.10.510.10:FF:000306">
    <property type="entry name" value="Serine/threonine protein kinase"/>
    <property type="match status" value="1"/>
</dbReference>
<keyword evidence="12" id="KW-1185">Reference proteome</keyword>
<feature type="region of interest" description="Disordered" evidence="9">
    <location>
        <begin position="26"/>
        <end position="70"/>
    </location>
</feature>
<dbReference type="Gene3D" id="1.25.40.10">
    <property type="entry name" value="Tetratricopeptide repeat domain"/>
    <property type="match status" value="1"/>
</dbReference>
<evidence type="ECO:0000256" key="2">
    <source>
        <dbReference type="ARBA" id="ARBA00022527"/>
    </source>
</evidence>
<feature type="compositionally biased region" description="Low complexity" evidence="9">
    <location>
        <begin position="37"/>
        <end position="70"/>
    </location>
</feature>
<dbReference type="PANTHER" id="PTHR24363:SF0">
    <property type="entry name" value="SERINE_THREONINE KINASE LIKE DOMAIN CONTAINING 1"/>
    <property type="match status" value="1"/>
</dbReference>
<dbReference type="CDD" id="cd14014">
    <property type="entry name" value="STKc_PknB_like"/>
    <property type="match status" value="1"/>
</dbReference>
<dbReference type="SUPFAM" id="SSF56112">
    <property type="entry name" value="Protein kinase-like (PK-like)"/>
    <property type="match status" value="1"/>
</dbReference>
<dbReference type="AlphaFoldDB" id="A0A502E7A9"/>
<keyword evidence="5 11" id="KW-0418">Kinase</keyword>